<feature type="transmembrane region" description="Helical" evidence="6">
    <location>
        <begin position="212"/>
        <end position="232"/>
    </location>
</feature>
<comment type="caution">
    <text evidence="7">The sequence shown here is derived from an EMBL/GenBank/DDBJ whole genome shotgun (WGS) entry which is preliminary data.</text>
</comment>
<organism evidence="7 8">
    <name type="scientific">Gonium pectorale</name>
    <name type="common">Green alga</name>
    <dbReference type="NCBI Taxonomy" id="33097"/>
    <lineage>
        <taxon>Eukaryota</taxon>
        <taxon>Viridiplantae</taxon>
        <taxon>Chlorophyta</taxon>
        <taxon>core chlorophytes</taxon>
        <taxon>Chlorophyceae</taxon>
        <taxon>CS clade</taxon>
        <taxon>Chlamydomonadales</taxon>
        <taxon>Volvocaceae</taxon>
        <taxon>Gonium</taxon>
    </lineage>
</organism>
<reference evidence="8" key="1">
    <citation type="journal article" date="2016" name="Nat. Commun.">
        <title>The Gonium pectorale genome demonstrates co-option of cell cycle regulation during the evolution of multicellularity.</title>
        <authorList>
            <person name="Hanschen E.R."/>
            <person name="Marriage T.N."/>
            <person name="Ferris P.J."/>
            <person name="Hamaji T."/>
            <person name="Toyoda A."/>
            <person name="Fujiyama A."/>
            <person name="Neme R."/>
            <person name="Noguchi H."/>
            <person name="Minakuchi Y."/>
            <person name="Suzuki M."/>
            <person name="Kawai-Toyooka H."/>
            <person name="Smith D.R."/>
            <person name="Sparks H."/>
            <person name="Anderson J."/>
            <person name="Bakaric R."/>
            <person name="Luria V."/>
            <person name="Karger A."/>
            <person name="Kirschner M.W."/>
            <person name="Durand P.M."/>
            <person name="Michod R.E."/>
            <person name="Nozaki H."/>
            <person name="Olson B.J."/>
        </authorList>
    </citation>
    <scope>NUCLEOTIDE SEQUENCE [LARGE SCALE GENOMIC DNA]</scope>
    <source>
        <strain evidence="8">NIES-2863</strain>
    </source>
</reference>
<keyword evidence="3 6" id="KW-0812">Transmembrane</keyword>
<dbReference type="PANTHER" id="PTHR23291">
    <property type="entry name" value="BAX INHIBITOR-RELATED"/>
    <property type="match status" value="1"/>
</dbReference>
<dbReference type="STRING" id="33097.A0A150GZU5"/>
<feature type="transmembrane region" description="Helical" evidence="6">
    <location>
        <begin position="60"/>
        <end position="78"/>
    </location>
</feature>
<evidence type="ECO:0000256" key="5">
    <source>
        <dbReference type="ARBA" id="ARBA00023136"/>
    </source>
</evidence>
<dbReference type="PANTHER" id="PTHR23291:SF32">
    <property type="entry name" value="BAX INHIBITOR 1"/>
    <property type="match status" value="1"/>
</dbReference>
<accession>A0A150GZU5</accession>
<dbReference type="EMBL" id="LSYV01000004">
    <property type="protein sequence ID" value="KXZ55273.1"/>
    <property type="molecule type" value="Genomic_DNA"/>
</dbReference>
<feature type="transmembrane region" description="Helical" evidence="6">
    <location>
        <begin position="118"/>
        <end position="138"/>
    </location>
</feature>
<evidence type="ECO:0000313" key="7">
    <source>
        <dbReference type="EMBL" id="KXZ55273.1"/>
    </source>
</evidence>
<comment type="subcellular location">
    <subcellularLocation>
        <location evidence="1">Membrane</location>
        <topology evidence="1">Multi-pass membrane protein</topology>
    </subcellularLocation>
</comment>
<sequence>MDFVERMVGRRWEGVTPSTFLKFSHLARPVQQHLQRVYATLGVALLLSAVGCFLDLQYNIAGWITGLASFGCMVALSLTPSSPQTLNKRYGLLAGFSLCQGAALGKLVGLAVHINPGLVLTAFLGTSAVFVSFTLASLLSARRSFLFLGGWLASAVMGLFVLRLGSWLVGSRGLGFEMELYGGLLIFAAYVLLDTQLIVEKAAAGYTDHIKAALDLLVDVLAIFARLLIVLMKNQAQREERRRRSEKKRRD</sequence>
<protein>
    <recommendedName>
        <fullName evidence="9">Bax inhibitor 1</fullName>
    </recommendedName>
</protein>
<feature type="transmembrane region" description="Helical" evidence="6">
    <location>
        <begin position="90"/>
        <end position="112"/>
    </location>
</feature>
<evidence type="ECO:0000256" key="6">
    <source>
        <dbReference type="RuleBase" id="RU004379"/>
    </source>
</evidence>
<dbReference type="CDD" id="cd10430">
    <property type="entry name" value="BI-1"/>
    <property type="match status" value="1"/>
</dbReference>
<keyword evidence="4 6" id="KW-1133">Transmembrane helix</keyword>
<evidence type="ECO:0000256" key="2">
    <source>
        <dbReference type="ARBA" id="ARBA00010350"/>
    </source>
</evidence>
<dbReference type="Pfam" id="PF01027">
    <property type="entry name" value="Bax1-I"/>
    <property type="match status" value="1"/>
</dbReference>
<keyword evidence="5 6" id="KW-0472">Membrane</keyword>
<comment type="similarity">
    <text evidence="2 6">Belongs to the BI1 family.</text>
</comment>
<gene>
    <name evidence="7" type="ORF">GPECTOR_3g41</name>
</gene>
<dbReference type="GO" id="GO:0016020">
    <property type="term" value="C:membrane"/>
    <property type="evidence" value="ECO:0007669"/>
    <property type="project" value="UniProtKB-SubCell"/>
</dbReference>
<proteinExistence type="inferred from homology"/>
<evidence type="ECO:0000256" key="4">
    <source>
        <dbReference type="ARBA" id="ARBA00022989"/>
    </source>
</evidence>
<name>A0A150GZU5_GONPE</name>
<evidence type="ECO:0000256" key="1">
    <source>
        <dbReference type="ARBA" id="ARBA00004141"/>
    </source>
</evidence>
<dbReference type="AlphaFoldDB" id="A0A150GZU5"/>
<keyword evidence="8" id="KW-1185">Reference proteome</keyword>
<evidence type="ECO:0000256" key="3">
    <source>
        <dbReference type="ARBA" id="ARBA00022692"/>
    </source>
</evidence>
<feature type="transmembrane region" description="Helical" evidence="6">
    <location>
        <begin position="145"/>
        <end position="168"/>
    </location>
</feature>
<evidence type="ECO:0000313" key="8">
    <source>
        <dbReference type="Proteomes" id="UP000075714"/>
    </source>
</evidence>
<dbReference type="InterPro" id="IPR006214">
    <property type="entry name" value="Bax_inhibitor_1-related"/>
</dbReference>
<dbReference type="OrthoDB" id="1277691at2759"/>
<feature type="transmembrane region" description="Helical" evidence="6">
    <location>
        <begin position="37"/>
        <end position="54"/>
    </location>
</feature>
<dbReference type="Proteomes" id="UP000075714">
    <property type="component" value="Unassembled WGS sequence"/>
</dbReference>
<evidence type="ECO:0008006" key="9">
    <source>
        <dbReference type="Google" id="ProtNLM"/>
    </source>
</evidence>